<evidence type="ECO:0000256" key="1">
    <source>
        <dbReference type="SAM" id="Phobius"/>
    </source>
</evidence>
<keyword evidence="1" id="KW-0812">Transmembrane</keyword>
<proteinExistence type="predicted"/>
<name>A0A3B0YW59_9ZZZZ</name>
<keyword evidence="1" id="KW-0472">Membrane</keyword>
<dbReference type="AlphaFoldDB" id="A0A3B0YW59"/>
<protein>
    <submittedName>
        <fullName evidence="2">Uncharacterized protein</fullName>
    </submittedName>
</protein>
<dbReference type="EMBL" id="UOFP01000086">
    <property type="protein sequence ID" value="VAW85275.1"/>
    <property type="molecule type" value="Genomic_DNA"/>
</dbReference>
<keyword evidence="1" id="KW-1133">Transmembrane helix</keyword>
<evidence type="ECO:0000313" key="2">
    <source>
        <dbReference type="EMBL" id="VAW85275.1"/>
    </source>
</evidence>
<accession>A0A3B0YW59</accession>
<organism evidence="2">
    <name type="scientific">hydrothermal vent metagenome</name>
    <dbReference type="NCBI Taxonomy" id="652676"/>
    <lineage>
        <taxon>unclassified sequences</taxon>
        <taxon>metagenomes</taxon>
        <taxon>ecological metagenomes</taxon>
    </lineage>
</organism>
<reference evidence="2" key="1">
    <citation type="submission" date="2018-06" db="EMBL/GenBank/DDBJ databases">
        <authorList>
            <person name="Zhirakovskaya E."/>
        </authorList>
    </citation>
    <scope>NUCLEOTIDE SEQUENCE</scope>
</reference>
<sequence>MVDIVIQKINTALVVGFTAFALWVVGVSYFHVFTG</sequence>
<gene>
    <name evidence="2" type="ORF">MNBD_GAMMA18-1734</name>
</gene>
<feature type="transmembrane region" description="Helical" evidence="1">
    <location>
        <begin position="12"/>
        <end position="32"/>
    </location>
</feature>